<dbReference type="GO" id="GO:0008528">
    <property type="term" value="F:G protein-coupled peptide receptor activity"/>
    <property type="evidence" value="ECO:0007669"/>
    <property type="project" value="InterPro"/>
</dbReference>
<dbReference type="PROSITE" id="PS50262">
    <property type="entry name" value="G_PROTEIN_RECEP_F1_2"/>
    <property type="match status" value="1"/>
</dbReference>
<evidence type="ECO:0000313" key="7">
    <source>
        <dbReference type="EMBL" id="KRX25778.1"/>
    </source>
</evidence>
<dbReference type="InterPro" id="IPR019427">
    <property type="entry name" value="7TM_GPCR_serpentine_rcpt_Srw"/>
</dbReference>
<dbReference type="Pfam" id="PF10324">
    <property type="entry name" value="7TM_GPCR_Srw"/>
    <property type="match status" value="1"/>
</dbReference>
<feature type="transmembrane region" description="Helical" evidence="5">
    <location>
        <begin position="92"/>
        <end position="115"/>
    </location>
</feature>
<feature type="transmembrane region" description="Helical" evidence="5">
    <location>
        <begin position="297"/>
        <end position="320"/>
    </location>
</feature>
<evidence type="ECO:0000256" key="2">
    <source>
        <dbReference type="ARBA" id="ARBA00022692"/>
    </source>
</evidence>
<keyword evidence="3 5" id="KW-1133">Transmembrane helix</keyword>
<dbReference type="EMBL" id="JYDL01000010">
    <property type="protein sequence ID" value="KRX25778.1"/>
    <property type="molecule type" value="Genomic_DNA"/>
</dbReference>
<name>A0A0V0SGA2_9BILA</name>
<dbReference type="Proteomes" id="UP000054630">
    <property type="component" value="Unassembled WGS sequence"/>
</dbReference>
<dbReference type="STRING" id="6336.A0A0V0SGA2"/>
<gene>
    <name evidence="7" type="primary">FR</name>
    <name evidence="7" type="ORF">T07_357</name>
</gene>
<comment type="caution">
    <text evidence="7">The sequence shown here is derived from an EMBL/GenBank/DDBJ whole genome shotgun (WGS) entry which is preliminary data.</text>
</comment>
<accession>A0A0V0SGA2</accession>
<dbReference type="PRINTS" id="PR00237">
    <property type="entry name" value="GPCRRHODOPSN"/>
</dbReference>
<feature type="transmembrane region" description="Helical" evidence="5">
    <location>
        <begin position="182"/>
        <end position="200"/>
    </location>
</feature>
<dbReference type="GO" id="GO:0016020">
    <property type="term" value="C:membrane"/>
    <property type="evidence" value="ECO:0007669"/>
    <property type="project" value="UniProtKB-SubCell"/>
</dbReference>
<dbReference type="SUPFAM" id="SSF81321">
    <property type="entry name" value="Family A G protein-coupled receptor-like"/>
    <property type="match status" value="1"/>
</dbReference>
<dbReference type="PANTHER" id="PTHR47023">
    <property type="entry name" value="SEX PEPTIDE RECEPTOR"/>
    <property type="match status" value="1"/>
</dbReference>
<evidence type="ECO:0000256" key="5">
    <source>
        <dbReference type="SAM" id="Phobius"/>
    </source>
</evidence>
<dbReference type="OrthoDB" id="5962323at2759"/>
<dbReference type="InterPro" id="IPR000276">
    <property type="entry name" value="GPCR_Rhodpsn"/>
</dbReference>
<keyword evidence="7" id="KW-0675">Receptor</keyword>
<evidence type="ECO:0000256" key="1">
    <source>
        <dbReference type="ARBA" id="ARBA00004370"/>
    </source>
</evidence>
<keyword evidence="2 5" id="KW-0812">Transmembrane</keyword>
<evidence type="ECO:0000256" key="4">
    <source>
        <dbReference type="ARBA" id="ARBA00023136"/>
    </source>
</evidence>
<feature type="domain" description="G-protein coupled receptors family 1 profile" evidence="6">
    <location>
        <begin position="72"/>
        <end position="360"/>
    </location>
</feature>
<evidence type="ECO:0000313" key="8">
    <source>
        <dbReference type="Proteomes" id="UP000054630"/>
    </source>
</evidence>
<dbReference type="CDD" id="cd14978">
    <property type="entry name" value="7tmA_FMRFamide_R-like"/>
    <property type="match status" value="1"/>
</dbReference>
<dbReference type="Gene3D" id="1.20.1070.10">
    <property type="entry name" value="Rhodopsin 7-helix transmembrane proteins"/>
    <property type="match status" value="1"/>
</dbReference>
<organism evidence="7 8">
    <name type="scientific">Trichinella nelsoni</name>
    <dbReference type="NCBI Taxonomy" id="6336"/>
    <lineage>
        <taxon>Eukaryota</taxon>
        <taxon>Metazoa</taxon>
        <taxon>Ecdysozoa</taxon>
        <taxon>Nematoda</taxon>
        <taxon>Enoplea</taxon>
        <taxon>Dorylaimia</taxon>
        <taxon>Trichinellida</taxon>
        <taxon>Trichinellidae</taxon>
        <taxon>Trichinella</taxon>
    </lineage>
</organism>
<dbReference type="PANTHER" id="PTHR47023:SF5">
    <property type="entry name" value="SEX PEPTIDE RECEPTOR-RELATED PROTEIN 2"/>
    <property type="match status" value="1"/>
</dbReference>
<evidence type="ECO:0000259" key="6">
    <source>
        <dbReference type="PROSITE" id="PS50262"/>
    </source>
</evidence>
<protein>
    <submittedName>
        <fullName evidence="7">FMRFamide receptor</fullName>
    </submittedName>
</protein>
<dbReference type="AlphaFoldDB" id="A0A0V0SGA2"/>
<feature type="transmembrane region" description="Helical" evidence="5">
    <location>
        <begin position="340"/>
        <end position="362"/>
    </location>
</feature>
<comment type="subcellular location">
    <subcellularLocation>
        <location evidence="1">Membrane</location>
    </subcellularLocation>
</comment>
<feature type="transmembrane region" description="Helical" evidence="5">
    <location>
        <begin position="55"/>
        <end position="80"/>
    </location>
</feature>
<sequence>MSKVTKNCEAIEKNKTALSVMIQDCKGTYELCDNTCYYNSYVQSLNALWPQQFAYPIYGVVFPILLFLTIVSNVFIVIILSRKHMASSTNRCLLYMAIADLFVGIVPFPFTFFYFSLRNFENEQTELKSWWCYMAHYLMDALPPIAHNIAIWLTVLLAFQRYIFICNPFLAKRLCTLKRVELASAGILVISLLFGTLKLYDVEISVFHGVHVDFGYTRLCMFQASAVLSFFGENALYSSYFWIRATVYVFIPSVMLIIFNALLMREVNVAKQRRKRLAIRRGSNETKSLSENYDINLMLVIVVTLFLVVNLPQGIYFVLVCINQSFDLNLSLFESEYLNLFLMIDNMLIIATYPLNFAIYISMSSKFRETFKTMIYGMLHLKESTCPNQTVGIDKPLLYSSRSEKTKSTAIP</sequence>
<proteinExistence type="predicted"/>
<keyword evidence="8" id="KW-1185">Reference proteome</keyword>
<evidence type="ECO:0000256" key="3">
    <source>
        <dbReference type="ARBA" id="ARBA00022989"/>
    </source>
</evidence>
<keyword evidence="4 5" id="KW-0472">Membrane</keyword>
<reference evidence="7 8" key="1">
    <citation type="submission" date="2015-01" db="EMBL/GenBank/DDBJ databases">
        <title>Evolution of Trichinella species and genotypes.</title>
        <authorList>
            <person name="Korhonen P.K."/>
            <person name="Edoardo P."/>
            <person name="Giuseppe L.R."/>
            <person name="Gasser R.B."/>
        </authorList>
    </citation>
    <scope>NUCLEOTIDE SEQUENCE [LARGE SCALE GENOMIC DNA]</scope>
    <source>
        <strain evidence="7">ISS37</strain>
    </source>
</reference>
<feature type="transmembrane region" description="Helical" evidence="5">
    <location>
        <begin position="241"/>
        <end position="264"/>
    </location>
</feature>
<dbReference type="InterPro" id="IPR017452">
    <property type="entry name" value="GPCR_Rhodpsn_7TM"/>
</dbReference>
<dbReference type="InterPro" id="IPR053071">
    <property type="entry name" value="GPCR1-related_rcpt"/>
</dbReference>